<keyword evidence="2" id="KW-1185">Reference proteome</keyword>
<dbReference type="EMBL" id="JAIZAY010000487">
    <property type="protein sequence ID" value="KAJ8018267.1"/>
    <property type="molecule type" value="Genomic_DNA"/>
</dbReference>
<name>A0A9Q0YDZ7_HOLLE</name>
<proteinExistence type="predicted"/>
<accession>A0A9Q0YDZ7</accession>
<dbReference type="AlphaFoldDB" id="A0A9Q0YDZ7"/>
<gene>
    <name evidence="1" type="ORF">HOLleu_43832</name>
</gene>
<dbReference type="PANTHER" id="PTHR31424">
    <property type="entry name" value="PROTEIN CBG23806"/>
    <property type="match status" value="1"/>
</dbReference>
<dbReference type="PANTHER" id="PTHR31424:SF3">
    <property type="entry name" value="RING-TYPE DOMAIN-CONTAINING PROTEIN"/>
    <property type="match status" value="1"/>
</dbReference>
<comment type="caution">
    <text evidence="1">The sequence shown here is derived from an EMBL/GenBank/DDBJ whole genome shotgun (WGS) entry which is preliminary data.</text>
</comment>
<evidence type="ECO:0000313" key="1">
    <source>
        <dbReference type="EMBL" id="KAJ8018267.1"/>
    </source>
</evidence>
<protein>
    <submittedName>
        <fullName evidence="1">Uncharacterized protein</fullName>
    </submittedName>
</protein>
<dbReference type="OrthoDB" id="10050996at2759"/>
<organism evidence="1 2">
    <name type="scientific">Holothuria leucospilota</name>
    <name type="common">Black long sea cucumber</name>
    <name type="synonym">Mertensiothuria leucospilota</name>
    <dbReference type="NCBI Taxonomy" id="206669"/>
    <lineage>
        <taxon>Eukaryota</taxon>
        <taxon>Metazoa</taxon>
        <taxon>Echinodermata</taxon>
        <taxon>Eleutherozoa</taxon>
        <taxon>Echinozoa</taxon>
        <taxon>Holothuroidea</taxon>
        <taxon>Aspidochirotacea</taxon>
        <taxon>Aspidochirotida</taxon>
        <taxon>Holothuriidae</taxon>
        <taxon>Holothuria</taxon>
    </lineage>
</organism>
<dbReference type="Proteomes" id="UP001152320">
    <property type="component" value="Unassembled WGS sequence"/>
</dbReference>
<evidence type="ECO:0000313" key="2">
    <source>
        <dbReference type="Proteomes" id="UP001152320"/>
    </source>
</evidence>
<reference evidence="1" key="1">
    <citation type="submission" date="2021-10" db="EMBL/GenBank/DDBJ databases">
        <title>Tropical sea cucumber genome reveals ecological adaptation and Cuvierian tubules defense mechanism.</title>
        <authorList>
            <person name="Chen T."/>
        </authorList>
    </citation>
    <scope>NUCLEOTIDE SEQUENCE</scope>
    <source>
        <strain evidence="1">Nanhai2018</strain>
        <tissue evidence="1">Muscle</tissue>
    </source>
</reference>
<sequence>MPIRDSVKHSSQDVFSILQRPLNELLIPAMGAVGSHILKSTLKQFDDGATASFKTGGQVCPPGLHLSLGLYLKPFNSFESACHLLDIKISQTLENSSQDLNANFLKTAEKYARARQLDEEADGLDDSANILIEHLATIQEQTTAVVYHQTIQEHLKERDNLRNEAESIRKGAKLSFDKGPLVRQLDATLQKFRVARQAYHGKSFVGNHVHRCCQKENIDLLMADVVNLTNQLCPDLVEETKAMADKYKVLFRLFGTCHKQYNTADFHSDEDIHALESTIRSYLQYFRTKFGNETIPPKMHILEDHVVPFIKKWHVGLGFLGEQGVESVDARLNSVKYNVRGLKDDLDILKSVMVTHWVQTRPGAHSIR</sequence>